<evidence type="ECO:0000256" key="3">
    <source>
        <dbReference type="ARBA" id="ARBA00022679"/>
    </source>
</evidence>
<evidence type="ECO:0000259" key="4">
    <source>
        <dbReference type="Pfam" id="PF08241"/>
    </source>
</evidence>
<dbReference type="CDD" id="cd02440">
    <property type="entry name" value="AdoMet_MTases"/>
    <property type="match status" value="1"/>
</dbReference>
<organism evidence="5 6">
    <name type="scientific">[Candida] anglica</name>
    <dbReference type="NCBI Taxonomy" id="148631"/>
    <lineage>
        <taxon>Eukaryota</taxon>
        <taxon>Fungi</taxon>
        <taxon>Dikarya</taxon>
        <taxon>Ascomycota</taxon>
        <taxon>Saccharomycotina</taxon>
        <taxon>Pichiomycetes</taxon>
        <taxon>Debaryomycetaceae</taxon>
        <taxon>Kurtzmaniella</taxon>
    </lineage>
</organism>
<dbReference type="InterPro" id="IPR013216">
    <property type="entry name" value="Methyltransf_11"/>
</dbReference>
<keyword evidence="6" id="KW-1185">Reference proteome</keyword>
<dbReference type="Proteomes" id="UP001497600">
    <property type="component" value="Chromosome F"/>
</dbReference>
<evidence type="ECO:0000256" key="1">
    <source>
        <dbReference type="ARBA" id="ARBA00008361"/>
    </source>
</evidence>
<dbReference type="InterPro" id="IPR029063">
    <property type="entry name" value="SAM-dependent_MTases_sf"/>
</dbReference>
<evidence type="ECO:0000313" key="6">
    <source>
        <dbReference type="Proteomes" id="UP001497600"/>
    </source>
</evidence>
<dbReference type="InterPro" id="IPR051052">
    <property type="entry name" value="Diverse_substrate_MTase"/>
</dbReference>
<comment type="similarity">
    <text evidence="1">Belongs to the methyltransferase superfamily.</text>
</comment>
<dbReference type="PANTHER" id="PTHR44942:SF4">
    <property type="entry name" value="METHYLTRANSFERASE TYPE 11 DOMAIN-CONTAINING PROTEIN"/>
    <property type="match status" value="1"/>
</dbReference>
<evidence type="ECO:0000256" key="2">
    <source>
        <dbReference type="ARBA" id="ARBA00022603"/>
    </source>
</evidence>
<reference evidence="5 6" key="1">
    <citation type="submission" date="2024-01" db="EMBL/GenBank/DDBJ databases">
        <authorList>
            <consortium name="Genoscope - CEA"/>
            <person name="William W."/>
        </authorList>
    </citation>
    <scope>NUCLEOTIDE SEQUENCE [LARGE SCALE GENOMIC DNA]</scope>
    <source>
        <strain evidence="5 6">29B2s-10</strain>
    </source>
</reference>
<dbReference type="Pfam" id="PF08241">
    <property type="entry name" value="Methyltransf_11"/>
    <property type="match status" value="1"/>
</dbReference>
<keyword evidence="3" id="KW-0808">Transferase</keyword>
<dbReference type="PANTHER" id="PTHR44942">
    <property type="entry name" value="METHYLTRANSF_11 DOMAIN-CONTAINING PROTEIN"/>
    <property type="match status" value="1"/>
</dbReference>
<protein>
    <submittedName>
        <fullName evidence="5">Trans-aconitate 3-methyltransferase</fullName>
    </submittedName>
</protein>
<dbReference type="SUPFAM" id="SSF53335">
    <property type="entry name" value="S-adenosyl-L-methionine-dependent methyltransferases"/>
    <property type="match status" value="1"/>
</dbReference>
<proteinExistence type="inferred from homology"/>
<dbReference type="EMBL" id="OZ004258">
    <property type="protein sequence ID" value="CAK7914662.1"/>
    <property type="molecule type" value="Genomic_DNA"/>
</dbReference>
<sequence length="288" mass="33271">MSTYSDNSFNTSHYNLARPSYPDEFYKTLMEYHDSKGKARGLAVDIGCGSGFVTFKLGKYFQKVVGTDISEKMIQQCKEQNESDGVSFCVASAEESPKEILAGTVDLLTGAECCHWVDHPKFFAESYRVLQPGGTLAYWFYKDPIFVGNPVANEIYERYCYGSDSSEGYEKYMGPVWQQPGRDYLRTLLKEIIVPESQFKDVIRHEFHAEEDQKSDTTLYISRRATLKDLLGYTKSWSAYHTWMKLYGADHKDVAERFVDELREAMGWSDDYEFELVWDTVYTFATKR</sequence>
<dbReference type="Gene3D" id="3.40.50.150">
    <property type="entry name" value="Vaccinia Virus protein VP39"/>
    <property type="match status" value="1"/>
</dbReference>
<name>A0ABP0EJ41_9ASCO</name>
<feature type="domain" description="Methyltransferase type 11" evidence="4">
    <location>
        <begin position="44"/>
        <end position="137"/>
    </location>
</feature>
<keyword evidence="2" id="KW-0489">Methyltransferase</keyword>
<accession>A0ABP0EJ41</accession>
<evidence type="ECO:0000313" key="5">
    <source>
        <dbReference type="EMBL" id="CAK7914662.1"/>
    </source>
</evidence>
<gene>
    <name evidence="5" type="primary">TMT1</name>
    <name evidence="5" type="ORF">CAAN4_F17480</name>
</gene>